<dbReference type="CDD" id="cd10434">
    <property type="entry name" value="GIY-YIG_UvrC_Cho"/>
    <property type="match status" value="1"/>
</dbReference>
<evidence type="ECO:0000256" key="8">
    <source>
        <dbReference type="ARBA" id="ARBA00042138"/>
    </source>
</evidence>
<proteinExistence type="predicted"/>
<keyword evidence="2" id="KW-0228">DNA excision</keyword>
<keyword evidence="6" id="KW-0742">SOS response</keyword>
<accession>A0A0H3F3T2</accession>
<dbReference type="PROSITE" id="PS50164">
    <property type="entry name" value="GIY_YIG"/>
    <property type="match status" value="1"/>
</dbReference>
<evidence type="ECO:0000256" key="3">
    <source>
        <dbReference type="ARBA" id="ARBA00022801"/>
    </source>
</evidence>
<dbReference type="InterPro" id="IPR000305">
    <property type="entry name" value="GIY-YIG_endonuc"/>
</dbReference>
<dbReference type="Proteomes" id="UP000007257">
    <property type="component" value="Chromosome"/>
</dbReference>
<evidence type="ECO:0000256" key="4">
    <source>
        <dbReference type="ARBA" id="ARBA00022881"/>
    </source>
</evidence>
<sequence length="283" mass="32415">MWNPEKEFFTELYQYPEHLRHTLENLPNGSGVYIFYGDDNAFPLYIGKSVNIRSRVMSHFRNPAEAKLLHMTRDIEFIETIGEVGALLLESDLIKTRRPLFNKRLRTARKLCSIRLQGLTASIVFSDDVDFSHSEDLFGLFKTKMSAVEKIRDIADQEKLCYGALGLEKLAKNRACFRFSLGKCAGVCCGKETPDVHQARLRNALSTLRIRSWPYPGRIAIAEEANGLTDYHVINHWFYLGTVKTLEDAKAFDIAVPHFDRDSYKILCKPLFETESSKVILLD</sequence>
<reference evidence="12" key="1">
    <citation type="submission" date="2011-01" db="EMBL/GenBank/DDBJ databases">
        <title>Complete sequence of chromosome of Rahnella sp. Y9602.</title>
        <authorList>
            <consortium name="US DOE Joint Genome Institute"/>
            <person name="Lucas S."/>
            <person name="Copeland A."/>
            <person name="Lapidus A."/>
            <person name="Cheng J.-F."/>
            <person name="Goodwin L."/>
            <person name="Pitluck S."/>
            <person name="Lu M."/>
            <person name="Detter J.C."/>
            <person name="Han C."/>
            <person name="Tapia R."/>
            <person name="Land M."/>
            <person name="Hauser L."/>
            <person name="Kyrpides N."/>
            <person name="Ivanova N."/>
            <person name="Ovchinnikova G."/>
            <person name="Pagani I."/>
            <person name="Sobecky P.A."/>
            <person name="Martinez R.J."/>
            <person name="Woyke T."/>
        </authorList>
    </citation>
    <scope>NUCLEOTIDE SEQUENCE [LARGE SCALE GENOMIC DNA]</scope>
    <source>
        <strain evidence="12">Y9602</strain>
    </source>
</reference>
<dbReference type="InterPro" id="IPR047296">
    <property type="entry name" value="GIY-YIG_UvrC_Cho"/>
</dbReference>
<organism evidence="11 12">
    <name type="scientific">Rahnella sp. (strain Y9602)</name>
    <dbReference type="NCBI Taxonomy" id="2703885"/>
    <lineage>
        <taxon>Bacteria</taxon>
        <taxon>Pseudomonadati</taxon>
        <taxon>Pseudomonadota</taxon>
        <taxon>Gammaproteobacteria</taxon>
        <taxon>Enterobacterales</taxon>
        <taxon>Yersiniaceae</taxon>
        <taxon>Rahnella</taxon>
    </lineage>
</organism>
<dbReference type="Gene3D" id="3.40.1440.10">
    <property type="entry name" value="GIY-YIG endonuclease"/>
    <property type="match status" value="1"/>
</dbReference>
<protein>
    <recommendedName>
        <fullName evidence="7">Excinuclease cho</fullName>
    </recommendedName>
    <alternativeName>
        <fullName evidence="9">Endonuclease cho</fullName>
    </alternativeName>
    <alternativeName>
        <fullName evidence="8">UvrC homolog protein</fullName>
    </alternativeName>
</protein>
<dbReference type="OrthoDB" id="9803913at2"/>
<dbReference type="AlphaFoldDB" id="A0A0H3F3T2"/>
<evidence type="ECO:0000313" key="11">
    <source>
        <dbReference type="EMBL" id="ADW71800.1"/>
    </source>
</evidence>
<keyword evidence="1" id="KW-0227">DNA damage</keyword>
<keyword evidence="5" id="KW-0234">DNA repair</keyword>
<evidence type="ECO:0000256" key="6">
    <source>
        <dbReference type="ARBA" id="ARBA00023236"/>
    </source>
</evidence>
<evidence type="ECO:0000256" key="9">
    <source>
        <dbReference type="ARBA" id="ARBA00042732"/>
    </source>
</evidence>
<keyword evidence="4" id="KW-0267">Excision nuclease</keyword>
<dbReference type="KEGG" id="rah:Rahaq_0170"/>
<evidence type="ECO:0000256" key="2">
    <source>
        <dbReference type="ARBA" id="ARBA00022769"/>
    </source>
</evidence>
<evidence type="ECO:0000256" key="5">
    <source>
        <dbReference type="ARBA" id="ARBA00023204"/>
    </source>
</evidence>
<name>A0A0H3F3T2_RAHSY</name>
<dbReference type="SUPFAM" id="SSF82771">
    <property type="entry name" value="GIY-YIG endonuclease"/>
    <property type="match status" value="1"/>
</dbReference>
<reference evidence="11 12" key="2">
    <citation type="journal article" date="2012" name="J. Bacteriol.">
        <title>Complete Genome Sequence of Rahnella sp. Strain Y9602, a Gammaproteobacterium Isolate from Metal- and Radionuclide-Contaminated Soil.</title>
        <authorList>
            <person name="Martinez R.J."/>
            <person name="Bruce D."/>
            <person name="Detter C."/>
            <person name="Goodwin L.A."/>
            <person name="Han J."/>
            <person name="Han C.S."/>
            <person name="Held B."/>
            <person name="Land M.L."/>
            <person name="Mikhailova N."/>
            <person name="Nolan M."/>
            <person name="Pennacchio L."/>
            <person name="Pitluck S."/>
            <person name="Tapia R."/>
            <person name="Woyke T."/>
            <person name="Sobecky P.A."/>
        </authorList>
    </citation>
    <scope>NUCLEOTIDE SEQUENCE [LARGE SCALE GENOMIC DNA]</scope>
    <source>
        <strain evidence="11 12">Y9602</strain>
    </source>
</reference>
<dbReference type="PANTHER" id="PTHR30562">
    <property type="entry name" value="UVRC/OXIDOREDUCTASE"/>
    <property type="match status" value="1"/>
</dbReference>
<dbReference type="GO" id="GO:0009380">
    <property type="term" value="C:excinuclease repair complex"/>
    <property type="evidence" value="ECO:0007669"/>
    <property type="project" value="TreeGrafter"/>
</dbReference>
<evidence type="ECO:0000259" key="10">
    <source>
        <dbReference type="PROSITE" id="PS50164"/>
    </source>
</evidence>
<dbReference type="SMART" id="SM00465">
    <property type="entry name" value="GIYc"/>
    <property type="match status" value="1"/>
</dbReference>
<dbReference type="PANTHER" id="PTHR30562:SF10">
    <property type="entry name" value="EXCINUCLEASE CHO"/>
    <property type="match status" value="1"/>
</dbReference>
<feature type="domain" description="GIY-YIG" evidence="10">
    <location>
        <begin position="28"/>
        <end position="103"/>
    </location>
</feature>
<dbReference type="eggNOG" id="COG0322">
    <property type="taxonomic scope" value="Bacteria"/>
</dbReference>
<dbReference type="GO" id="GO:0016787">
    <property type="term" value="F:hydrolase activity"/>
    <property type="evidence" value="ECO:0007669"/>
    <property type="project" value="UniProtKB-KW"/>
</dbReference>
<evidence type="ECO:0000256" key="7">
    <source>
        <dbReference type="ARBA" id="ARBA00040756"/>
    </source>
</evidence>
<dbReference type="GO" id="GO:0009432">
    <property type="term" value="P:SOS response"/>
    <property type="evidence" value="ECO:0007669"/>
    <property type="project" value="UniProtKB-KW"/>
</dbReference>
<dbReference type="GO" id="GO:0004518">
    <property type="term" value="F:nuclease activity"/>
    <property type="evidence" value="ECO:0007669"/>
    <property type="project" value="UniProtKB-KW"/>
</dbReference>
<dbReference type="InterPro" id="IPR050066">
    <property type="entry name" value="UvrABC_protein_C"/>
</dbReference>
<keyword evidence="3" id="KW-0378">Hydrolase</keyword>
<dbReference type="InterPro" id="IPR035901">
    <property type="entry name" value="GIY-YIG_endonuc_sf"/>
</dbReference>
<evidence type="ECO:0000256" key="1">
    <source>
        <dbReference type="ARBA" id="ARBA00022763"/>
    </source>
</evidence>
<dbReference type="EMBL" id="CP002505">
    <property type="protein sequence ID" value="ADW71800.1"/>
    <property type="molecule type" value="Genomic_DNA"/>
</dbReference>
<gene>
    <name evidence="11" type="ordered locus">Rahaq_0170</name>
</gene>
<evidence type="ECO:0000313" key="12">
    <source>
        <dbReference type="Proteomes" id="UP000007257"/>
    </source>
</evidence>
<dbReference type="NCBIfam" id="NF007833">
    <property type="entry name" value="PRK10545.1"/>
    <property type="match status" value="1"/>
</dbReference>
<dbReference type="GO" id="GO:0006289">
    <property type="term" value="P:nucleotide-excision repair"/>
    <property type="evidence" value="ECO:0007669"/>
    <property type="project" value="InterPro"/>
</dbReference>
<dbReference type="HOGENOM" id="CLU_054721_1_0_6"/>
<dbReference type="RefSeq" id="WP_013573518.1">
    <property type="nucleotide sequence ID" value="NC_015061.1"/>
</dbReference>